<accession>A0A0Q9WZH6</accession>
<feature type="chain" id="PRO_5006387278" evidence="1">
    <location>
        <begin position="24"/>
        <end position="104"/>
    </location>
</feature>
<protein>
    <submittedName>
        <fullName evidence="2">Uncharacterized protein</fullName>
    </submittedName>
</protein>
<keyword evidence="3" id="KW-1185">Reference proteome</keyword>
<dbReference type="Proteomes" id="UP000007798">
    <property type="component" value="Unassembled WGS sequence"/>
</dbReference>
<gene>
    <name evidence="2" type="primary">Dwil\GK28172</name>
    <name evidence="2" type="ORF">Dwil_GK28172</name>
</gene>
<dbReference type="AlphaFoldDB" id="A0A0Q9WZH6"/>
<dbReference type="EMBL" id="CH963894">
    <property type="protein sequence ID" value="KRF98568.1"/>
    <property type="molecule type" value="Genomic_DNA"/>
</dbReference>
<evidence type="ECO:0000313" key="2">
    <source>
        <dbReference type="EMBL" id="KRF98568.1"/>
    </source>
</evidence>
<dbReference type="InParanoid" id="A0A0Q9WZH6"/>
<proteinExistence type="predicted"/>
<name>A0A0Q9WZH6_DROWI</name>
<reference evidence="2 3" key="1">
    <citation type="journal article" date="2007" name="Nature">
        <title>Evolution of genes and genomes on the Drosophila phylogeny.</title>
        <authorList>
            <consortium name="Drosophila 12 Genomes Consortium"/>
            <person name="Clark A.G."/>
            <person name="Eisen M.B."/>
            <person name="Smith D.R."/>
            <person name="Bergman C.M."/>
            <person name="Oliver B."/>
            <person name="Markow T.A."/>
            <person name="Kaufman T.C."/>
            <person name="Kellis M."/>
            <person name="Gelbart W."/>
            <person name="Iyer V.N."/>
            <person name="Pollard D.A."/>
            <person name="Sackton T.B."/>
            <person name="Larracuente A.M."/>
            <person name="Singh N.D."/>
            <person name="Abad J.P."/>
            <person name="Abt D.N."/>
            <person name="Adryan B."/>
            <person name="Aguade M."/>
            <person name="Akashi H."/>
            <person name="Anderson W.W."/>
            <person name="Aquadro C.F."/>
            <person name="Ardell D.H."/>
            <person name="Arguello R."/>
            <person name="Artieri C.G."/>
            <person name="Barbash D.A."/>
            <person name="Barker D."/>
            <person name="Barsanti P."/>
            <person name="Batterham P."/>
            <person name="Batzoglou S."/>
            <person name="Begun D."/>
            <person name="Bhutkar A."/>
            <person name="Blanco E."/>
            <person name="Bosak S.A."/>
            <person name="Bradley R.K."/>
            <person name="Brand A.D."/>
            <person name="Brent M.R."/>
            <person name="Brooks A.N."/>
            <person name="Brown R.H."/>
            <person name="Butlin R.K."/>
            <person name="Caggese C."/>
            <person name="Calvi B.R."/>
            <person name="Bernardo de Carvalho A."/>
            <person name="Caspi A."/>
            <person name="Castrezana S."/>
            <person name="Celniker S.E."/>
            <person name="Chang J.L."/>
            <person name="Chapple C."/>
            <person name="Chatterji S."/>
            <person name="Chinwalla A."/>
            <person name="Civetta A."/>
            <person name="Clifton S.W."/>
            <person name="Comeron J.M."/>
            <person name="Costello J.C."/>
            <person name="Coyne J.A."/>
            <person name="Daub J."/>
            <person name="David R.G."/>
            <person name="Delcher A.L."/>
            <person name="Delehaunty K."/>
            <person name="Do C.B."/>
            <person name="Ebling H."/>
            <person name="Edwards K."/>
            <person name="Eickbush T."/>
            <person name="Evans J.D."/>
            <person name="Filipski A."/>
            <person name="Findeiss S."/>
            <person name="Freyhult E."/>
            <person name="Fulton L."/>
            <person name="Fulton R."/>
            <person name="Garcia A.C."/>
            <person name="Gardiner A."/>
            <person name="Garfield D.A."/>
            <person name="Garvin B.E."/>
            <person name="Gibson G."/>
            <person name="Gilbert D."/>
            <person name="Gnerre S."/>
            <person name="Godfrey J."/>
            <person name="Good R."/>
            <person name="Gotea V."/>
            <person name="Gravely B."/>
            <person name="Greenberg A.J."/>
            <person name="Griffiths-Jones S."/>
            <person name="Gross S."/>
            <person name="Guigo R."/>
            <person name="Gustafson E.A."/>
            <person name="Haerty W."/>
            <person name="Hahn M.W."/>
            <person name="Halligan D.L."/>
            <person name="Halpern A.L."/>
            <person name="Halter G.M."/>
            <person name="Han M.V."/>
            <person name="Heger A."/>
            <person name="Hillier L."/>
            <person name="Hinrichs A.S."/>
            <person name="Holmes I."/>
            <person name="Hoskins R.A."/>
            <person name="Hubisz M.J."/>
            <person name="Hultmark D."/>
            <person name="Huntley M.A."/>
            <person name="Jaffe D.B."/>
            <person name="Jagadeeshan S."/>
            <person name="Jeck W.R."/>
            <person name="Johnson J."/>
            <person name="Jones C.D."/>
            <person name="Jordan W.C."/>
            <person name="Karpen G.H."/>
            <person name="Kataoka E."/>
            <person name="Keightley P.D."/>
            <person name="Kheradpour P."/>
            <person name="Kirkness E.F."/>
            <person name="Koerich L.B."/>
            <person name="Kristiansen K."/>
            <person name="Kudrna D."/>
            <person name="Kulathinal R.J."/>
            <person name="Kumar S."/>
            <person name="Kwok R."/>
            <person name="Lander E."/>
            <person name="Langley C.H."/>
            <person name="Lapoint R."/>
            <person name="Lazzaro B.P."/>
            <person name="Lee S.J."/>
            <person name="Levesque L."/>
            <person name="Li R."/>
            <person name="Lin C.F."/>
            <person name="Lin M.F."/>
            <person name="Lindblad-Toh K."/>
            <person name="Llopart A."/>
            <person name="Long M."/>
            <person name="Low L."/>
            <person name="Lozovsky E."/>
            <person name="Lu J."/>
            <person name="Luo M."/>
            <person name="Machado C.A."/>
            <person name="Makalowski W."/>
            <person name="Marzo M."/>
            <person name="Matsuda M."/>
            <person name="Matzkin L."/>
            <person name="McAllister B."/>
            <person name="McBride C.S."/>
            <person name="McKernan B."/>
            <person name="McKernan K."/>
            <person name="Mendez-Lago M."/>
            <person name="Minx P."/>
            <person name="Mollenhauer M.U."/>
            <person name="Montooth K."/>
            <person name="Mount S.M."/>
            <person name="Mu X."/>
            <person name="Myers E."/>
            <person name="Negre B."/>
            <person name="Newfeld S."/>
            <person name="Nielsen R."/>
            <person name="Noor M.A."/>
            <person name="O'Grady P."/>
            <person name="Pachter L."/>
            <person name="Papaceit M."/>
            <person name="Parisi M.J."/>
            <person name="Parisi M."/>
            <person name="Parts L."/>
            <person name="Pedersen J.S."/>
            <person name="Pesole G."/>
            <person name="Phillippy A.M."/>
            <person name="Ponting C.P."/>
            <person name="Pop M."/>
            <person name="Porcelli D."/>
            <person name="Powell J.R."/>
            <person name="Prohaska S."/>
            <person name="Pruitt K."/>
            <person name="Puig M."/>
            <person name="Quesneville H."/>
            <person name="Ram K.R."/>
            <person name="Rand D."/>
            <person name="Rasmussen M.D."/>
            <person name="Reed L.K."/>
            <person name="Reenan R."/>
            <person name="Reily A."/>
            <person name="Remington K.A."/>
            <person name="Rieger T.T."/>
            <person name="Ritchie M.G."/>
            <person name="Robin C."/>
            <person name="Rogers Y.H."/>
            <person name="Rohde C."/>
            <person name="Rozas J."/>
            <person name="Rubenfield M.J."/>
            <person name="Ruiz A."/>
            <person name="Russo S."/>
            <person name="Salzberg S.L."/>
            <person name="Sanchez-Gracia A."/>
            <person name="Saranga D.J."/>
            <person name="Sato H."/>
            <person name="Schaeffer S.W."/>
            <person name="Schatz M.C."/>
            <person name="Schlenke T."/>
            <person name="Schwartz R."/>
            <person name="Segarra C."/>
            <person name="Singh R.S."/>
            <person name="Sirot L."/>
            <person name="Sirota M."/>
            <person name="Sisneros N.B."/>
            <person name="Smith C.D."/>
            <person name="Smith T.F."/>
            <person name="Spieth J."/>
            <person name="Stage D.E."/>
            <person name="Stark A."/>
            <person name="Stephan W."/>
            <person name="Strausberg R.L."/>
            <person name="Strempel S."/>
            <person name="Sturgill D."/>
            <person name="Sutton G."/>
            <person name="Sutton G.G."/>
            <person name="Tao W."/>
            <person name="Teichmann S."/>
            <person name="Tobari Y.N."/>
            <person name="Tomimura Y."/>
            <person name="Tsolas J.M."/>
            <person name="Valente V.L."/>
            <person name="Venter E."/>
            <person name="Venter J.C."/>
            <person name="Vicario S."/>
            <person name="Vieira F.G."/>
            <person name="Vilella A.J."/>
            <person name="Villasante A."/>
            <person name="Walenz B."/>
            <person name="Wang J."/>
            <person name="Wasserman M."/>
            <person name="Watts T."/>
            <person name="Wilson D."/>
            <person name="Wilson R.K."/>
            <person name="Wing R.A."/>
            <person name="Wolfner M.F."/>
            <person name="Wong A."/>
            <person name="Wong G.K."/>
            <person name="Wu C.I."/>
            <person name="Wu G."/>
            <person name="Yamamoto D."/>
            <person name="Yang H.P."/>
            <person name="Yang S.P."/>
            <person name="Yorke J.A."/>
            <person name="Yoshida K."/>
            <person name="Zdobnov E."/>
            <person name="Zhang P."/>
            <person name="Zhang Y."/>
            <person name="Zimin A.V."/>
            <person name="Baldwin J."/>
            <person name="Abdouelleil A."/>
            <person name="Abdulkadir J."/>
            <person name="Abebe A."/>
            <person name="Abera B."/>
            <person name="Abreu J."/>
            <person name="Acer S.C."/>
            <person name="Aftuck L."/>
            <person name="Alexander A."/>
            <person name="An P."/>
            <person name="Anderson E."/>
            <person name="Anderson S."/>
            <person name="Arachi H."/>
            <person name="Azer M."/>
            <person name="Bachantsang P."/>
            <person name="Barry A."/>
            <person name="Bayul T."/>
            <person name="Berlin A."/>
            <person name="Bessette D."/>
            <person name="Bloom T."/>
            <person name="Blye J."/>
            <person name="Boguslavskiy L."/>
            <person name="Bonnet C."/>
            <person name="Boukhgalter B."/>
            <person name="Bourzgui I."/>
            <person name="Brown A."/>
            <person name="Cahill P."/>
            <person name="Channer S."/>
            <person name="Cheshatsang Y."/>
            <person name="Chuda L."/>
            <person name="Citroen M."/>
            <person name="Collymore A."/>
            <person name="Cooke P."/>
            <person name="Costello M."/>
            <person name="D'Aco K."/>
            <person name="Daza R."/>
            <person name="De Haan G."/>
            <person name="DeGray S."/>
            <person name="DeMaso C."/>
            <person name="Dhargay N."/>
            <person name="Dooley K."/>
            <person name="Dooley E."/>
            <person name="Doricent M."/>
            <person name="Dorje P."/>
            <person name="Dorjee K."/>
            <person name="Dupes A."/>
            <person name="Elong R."/>
            <person name="Falk J."/>
            <person name="Farina A."/>
            <person name="Faro S."/>
            <person name="Ferguson D."/>
            <person name="Fisher S."/>
            <person name="Foley C.D."/>
            <person name="Franke A."/>
            <person name="Friedrich D."/>
            <person name="Gadbois L."/>
            <person name="Gearin G."/>
            <person name="Gearin C.R."/>
            <person name="Giannoukos G."/>
            <person name="Goode T."/>
            <person name="Graham J."/>
            <person name="Grandbois E."/>
            <person name="Grewal S."/>
            <person name="Gyaltsen K."/>
            <person name="Hafez N."/>
            <person name="Hagos B."/>
            <person name="Hall J."/>
            <person name="Henson C."/>
            <person name="Hollinger A."/>
            <person name="Honan T."/>
            <person name="Huard M.D."/>
            <person name="Hughes L."/>
            <person name="Hurhula B."/>
            <person name="Husby M.E."/>
            <person name="Kamat A."/>
            <person name="Kanga B."/>
            <person name="Kashin S."/>
            <person name="Khazanovich D."/>
            <person name="Kisner P."/>
            <person name="Lance K."/>
            <person name="Lara M."/>
            <person name="Lee W."/>
            <person name="Lennon N."/>
            <person name="Letendre F."/>
            <person name="LeVine R."/>
            <person name="Lipovsky A."/>
            <person name="Liu X."/>
            <person name="Liu J."/>
            <person name="Liu S."/>
            <person name="Lokyitsang T."/>
            <person name="Lokyitsang Y."/>
            <person name="Lubonja R."/>
            <person name="Lui A."/>
            <person name="MacDonald P."/>
            <person name="Magnisalis V."/>
            <person name="Maru K."/>
            <person name="Matthews C."/>
            <person name="McCusker W."/>
            <person name="McDonough S."/>
            <person name="Mehta T."/>
            <person name="Meldrim J."/>
            <person name="Meneus L."/>
            <person name="Mihai O."/>
            <person name="Mihalev A."/>
            <person name="Mihova T."/>
            <person name="Mittelman R."/>
            <person name="Mlenga V."/>
            <person name="Montmayeur A."/>
            <person name="Mulrain L."/>
            <person name="Navidi A."/>
            <person name="Naylor J."/>
            <person name="Negash T."/>
            <person name="Nguyen T."/>
            <person name="Nguyen N."/>
            <person name="Nicol R."/>
            <person name="Norbu C."/>
            <person name="Norbu N."/>
            <person name="Novod N."/>
            <person name="O'Neill B."/>
            <person name="Osman S."/>
            <person name="Markiewicz E."/>
            <person name="Oyono O.L."/>
            <person name="Patti C."/>
            <person name="Phunkhang P."/>
            <person name="Pierre F."/>
            <person name="Priest M."/>
            <person name="Raghuraman S."/>
            <person name="Rege F."/>
            <person name="Reyes R."/>
            <person name="Rise C."/>
            <person name="Rogov P."/>
            <person name="Ross K."/>
            <person name="Ryan E."/>
            <person name="Settipalli S."/>
            <person name="Shea T."/>
            <person name="Sherpa N."/>
            <person name="Shi L."/>
            <person name="Shih D."/>
            <person name="Sparrow T."/>
            <person name="Spaulding J."/>
            <person name="Stalker J."/>
            <person name="Stange-Thomann N."/>
            <person name="Stavropoulos S."/>
            <person name="Stone C."/>
            <person name="Strader C."/>
            <person name="Tesfaye S."/>
            <person name="Thomson T."/>
            <person name="Thoulutsang Y."/>
            <person name="Thoulutsang D."/>
            <person name="Topham K."/>
            <person name="Topping I."/>
            <person name="Tsamla T."/>
            <person name="Vassiliev H."/>
            <person name="Vo A."/>
            <person name="Wangchuk T."/>
            <person name="Wangdi T."/>
            <person name="Weiand M."/>
            <person name="Wilkinson J."/>
            <person name="Wilson A."/>
            <person name="Yadav S."/>
            <person name="Young G."/>
            <person name="Yu Q."/>
            <person name="Zembek L."/>
            <person name="Zhong D."/>
            <person name="Zimmer A."/>
            <person name="Zwirko Z."/>
            <person name="Jaffe D.B."/>
            <person name="Alvarez P."/>
            <person name="Brockman W."/>
            <person name="Butler J."/>
            <person name="Chin C."/>
            <person name="Gnerre S."/>
            <person name="Grabherr M."/>
            <person name="Kleber M."/>
            <person name="Mauceli E."/>
            <person name="MacCallum I."/>
        </authorList>
    </citation>
    <scope>NUCLEOTIDE SEQUENCE [LARGE SCALE GENOMIC DNA]</scope>
    <source>
        <strain evidence="3">Tucson 14030-0811.24</strain>
    </source>
</reference>
<organism evidence="2 3">
    <name type="scientific">Drosophila willistoni</name>
    <name type="common">Fruit fly</name>
    <dbReference type="NCBI Taxonomy" id="7260"/>
    <lineage>
        <taxon>Eukaryota</taxon>
        <taxon>Metazoa</taxon>
        <taxon>Ecdysozoa</taxon>
        <taxon>Arthropoda</taxon>
        <taxon>Hexapoda</taxon>
        <taxon>Insecta</taxon>
        <taxon>Pterygota</taxon>
        <taxon>Neoptera</taxon>
        <taxon>Endopterygota</taxon>
        <taxon>Diptera</taxon>
        <taxon>Brachycera</taxon>
        <taxon>Muscomorpha</taxon>
        <taxon>Ephydroidea</taxon>
        <taxon>Drosophilidae</taxon>
        <taxon>Drosophila</taxon>
        <taxon>Sophophora</taxon>
    </lineage>
</organism>
<dbReference type="OrthoDB" id="7865187at2759"/>
<evidence type="ECO:0000256" key="1">
    <source>
        <dbReference type="SAM" id="SignalP"/>
    </source>
</evidence>
<feature type="signal peptide" evidence="1">
    <location>
        <begin position="1"/>
        <end position="23"/>
    </location>
</feature>
<keyword evidence="1" id="KW-0732">Signal</keyword>
<evidence type="ECO:0000313" key="3">
    <source>
        <dbReference type="Proteomes" id="UP000007798"/>
    </source>
</evidence>
<sequence>MKALPIVCVTLLVLLVFANFSSGSSDSSVGLANRATKSKKNTNKAFRRACKLKVRNSCSSGSTSCGRFGRSRAYICQLFKNDCQRQLTNCEGENSKYEILKRDN</sequence>